<organism evidence="3 4">
    <name type="scientific">Marinomonas primoryensis</name>
    <dbReference type="NCBI Taxonomy" id="178399"/>
    <lineage>
        <taxon>Bacteria</taxon>
        <taxon>Pseudomonadati</taxon>
        <taxon>Pseudomonadota</taxon>
        <taxon>Gammaproteobacteria</taxon>
        <taxon>Oceanospirillales</taxon>
        <taxon>Oceanospirillaceae</taxon>
        <taxon>Marinomonas</taxon>
    </lineage>
</organism>
<dbReference type="SUPFAM" id="SSF54909">
    <property type="entry name" value="Dimeric alpha+beta barrel"/>
    <property type="match status" value="1"/>
</dbReference>
<evidence type="ECO:0000256" key="1">
    <source>
        <dbReference type="SAM" id="MobiDB-lite"/>
    </source>
</evidence>
<accession>A0ABV0KZ09</accession>
<dbReference type="InterPro" id="IPR048328">
    <property type="entry name" value="Dyp_perox_C"/>
</dbReference>
<dbReference type="InterPro" id="IPR011008">
    <property type="entry name" value="Dimeric_a/b-barrel"/>
</dbReference>
<feature type="compositionally biased region" description="Polar residues" evidence="1">
    <location>
        <begin position="37"/>
        <end position="48"/>
    </location>
</feature>
<protein>
    <recommendedName>
        <fullName evidence="2">Dyp-type peroxidase C-terminal domain-containing protein</fullName>
    </recommendedName>
</protein>
<feature type="region of interest" description="Disordered" evidence="1">
    <location>
        <begin position="30"/>
        <end position="56"/>
    </location>
</feature>
<reference evidence="3 4" key="1">
    <citation type="submission" date="2024-05" db="EMBL/GenBank/DDBJ databases">
        <authorList>
            <person name="Busch G.E."/>
            <person name="Sharma I."/>
        </authorList>
    </citation>
    <scope>NUCLEOTIDE SEQUENCE [LARGE SCALE GENOMIC DNA]</scope>
    <source>
        <strain evidence="3 4">23GB23</strain>
    </source>
</reference>
<sequence>MGSYSNLIRFVYNLERWEKEDLKTQECVYGRTKHTNQEPPSSKKSAQAHTKRTSLKDENECAMEILRSIPFASLTEKDLMFAS</sequence>
<dbReference type="EMBL" id="JBDYKN010000006">
    <property type="protein sequence ID" value="MEP7729435.1"/>
    <property type="molecule type" value="Genomic_DNA"/>
</dbReference>
<dbReference type="Proteomes" id="UP001471651">
    <property type="component" value="Unassembled WGS sequence"/>
</dbReference>
<dbReference type="RefSeq" id="WP_348576822.1">
    <property type="nucleotide sequence ID" value="NZ_JBDYKN010000006.1"/>
</dbReference>
<proteinExistence type="predicted"/>
<feature type="domain" description="Dyp-type peroxidase C-terminal" evidence="2">
    <location>
        <begin position="2"/>
        <end position="78"/>
    </location>
</feature>
<gene>
    <name evidence="3" type="ORF">ABKW32_08280</name>
</gene>
<evidence type="ECO:0000313" key="4">
    <source>
        <dbReference type="Proteomes" id="UP001471651"/>
    </source>
</evidence>
<evidence type="ECO:0000259" key="2">
    <source>
        <dbReference type="Pfam" id="PF20628"/>
    </source>
</evidence>
<evidence type="ECO:0000313" key="3">
    <source>
        <dbReference type="EMBL" id="MEP7729435.1"/>
    </source>
</evidence>
<keyword evidence="4" id="KW-1185">Reference proteome</keyword>
<name>A0ABV0KZ09_9GAMM</name>
<dbReference type="Pfam" id="PF20628">
    <property type="entry name" value="Dyp_perox_C"/>
    <property type="match status" value="1"/>
</dbReference>
<comment type="caution">
    <text evidence="3">The sequence shown here is derived from an EMBL/GenBank/DDBJ whole genome shotgun (WGS) entry which is preliminary data.</text>
</comment>